<evidence type="ECO:0000256" key="2">
    <source>
        <dbReference type="ARBA" id="ARBA00005656"/>
    </source>
</evidence>
<dbReference type="OrthoDB" id="9774179at2"/>
<dbReference type="InterPro" id="IPR002505">
    <property type="entry name" value="PTA_PTB"/>
</dbReference>
<evidence type="ECO:0000256" key="1">
    <source>
        <dbReference type="ARBA" id="ARBA00000705"/>
    </source>
</evidence>
<comment type="similarity">
    <text evidence="2">Belongs to the phosphate acetyltransferase and butyryltransferase family.</text>
</comment>
<evidence type="ECO:0000256" key="3">
    <source>
        <dbReference type="ARBA" id="ARBA00022679"/>
    </source>
</evidence>
<dbReference type="InterPro" id="IPR012147">
    <property type="entry name" value="P_Ac_Bu_trans"/>
</dbReference>
<comment type="caution">
    <text evidence="6">The sequence shown here is derived from an EMBL/GenBank/DDBJ whole genome shotgun (WGS) entry which is preliminary data.</text>
</comment>
<sequence>MGTDFMSRLLERAKAAPKRIIFPEAENEKVIQAARRIKDMGIAYPILVSKKGTAEGLAAGLNISTDGFDYIDNTDETILVDTVRSYLAVSSELTEKTLNRKLKAPLNFAAAMVKIGRADCLAAGIDHTTGEVILASQMFIGMEEGISTISSIGIVEAPGYQGSEGNLLAITDCAVCQNPNASELADIACTSSDTMKSLLGWEPRAALICFSTDGSGQHEITEKVVEAVRLANERRPDLAIDGEFQLDAALNPMVAAKKVKRESGVAGRANIIVFPDLNAGNIGVKLIQTFGNALAHGPLLQGFAKPVTDFSRSAPVDEIVGNLVMLVVRAGK</sequence>
<proteinExistence type="inferred from homology"/>
<dbReference type="PANTHER" id="PTHR43356">
    <property type="entry name" value="PHOSPHATE ACETYLTRANSFERASE"/>
    <property type="match status" value="1"/>
</dbReference>
<feature type="domain" description="Phosphate acetyl/butaryl transferase" evidence="5">
    <location>
        <begin position="5"/>
        <end position="325"/>
    </location>
</feature>
<name>A0A369B3M7_9FIRM</name>
<dbReference type="Gene3D" id="3.40.50.10950">
    <property type="match status" value="1"/>
</dbReference>
<dbReference type="GO" id="GO:0008959">
    <property type="term" value="F:phosphate acetyltransferase activity"/>
    <property type="evidence" value="ECO:0007669"/>
    <property type="project" value="UniProtKB-EC"/>
</dbReference>
<dbReference type="SUPFAM" id="SSF53659">
    <property type="entry name" value="Isocitrate/Isopropylmalate dehydrogenase-like"/>
    <property type="match status" value="1"/>
</dbReference>
<evidence type="ECO:0000313" key="6">
    <source>
        <dbReference type="EMBL" id="RCX16041.1"/>
    </source>
</evidence>
<dbReference type="PANTHER" id="PTHR43356:SF3">
    <property type="entry name" value="PHOSPHATE ACETYLTRANSFERASE"/>
    <property type="match status" value="1"/>
</dbReference>
<reference evidence="6 7" key="1">
    <citation type="submission" date="2018-07" db="EMBL/GenBank/DDBJ databases">
        <title>Genomic Encyclopedia of Type Strains, Phase IV (KMG-IV): sequencing the most valuable type-strain genomes for metagenomic binning, comparative biology and taxonomic classification.</title>
        <authorList>
            <person name="Goeker M."/>
        </authorList>
    </citation>
    <scope>NUCLEOTIDE SEQUENCE [LARGE SCALE GENOMIC DNA]</scope>
    <source>
        <strain evidence="6 7">DSM 27016</strain>
    </source>
</reference>
<keyword evidence="4" id="KW-0012">Acyltransferase</keyword>
<dbReference type="Proteomes" id="UP000253034">
    <property type="component" value="Unassembled WGS sequence"/>
</dbReference>
<dbReference type="PIRSF" id="PIRSF000428">
    <property type="entry name" value="P_Ac_trans"/>
    <property type="match status" value="1"/>
</dbReference>
<dbReference type="Gene3D" id="3.40.50.10750">
    <property type="entry name" value="Isocitrate/Isopropylmalate dehydrogenase-like"/>
    <property type="match status" value="1"/>
</dbReference>
<organism evidence="6 7">
    <name type="scientific">Anaerobacterium chartisolvens</name>
    <dbReference type="NCBI Taxonomy" id="1297424"/>
    <lineage>
        <taxon>Bacteria</taxon>
        <taxon>Bacillati</taxon>
        <taxon>Bacillota</taxon>
        <taxon>Clostridia</taxon>
        <taxon>Eubacteriales</taxon>
        <taxon>Oscillospiraceae</taxon>
        <taxon>Anaerobacterium</taxon>
    </lineage>
</organism>
<keyword evidence="7" id="KW-1185">Reference proteome</keyword>
<accession>A0A369B3M7</accession>
<dbReference type="InterPro" id="IPR050500">
    <property type="entry name" value="Phos_Acetyltrans/Butyryltrans"/>
</dbReference>
<protein>
    <submittedName>
        <fullName evidence="6">Phosphate acetyltransferase</fullName>
    </submittedName>
</protein>
<dbReference type="Pfam" id="PF01515">
    <property type="entry name" value="PTA_PTB"/>
    <property type="match status" value="1"/>
</dbReference>
<evidence type="ECO:0000259" key="5">
    <source>
        <dbReference type="Pfam" id="PF01515"/>
    </source>
</evidence>
<dbReference type="RefSeq" id="WP_114297970.1">
    <property type="nucleotide sequence ID" value="NZ_QPJT01000012.1"/>
</dbReference>
<keyword evidence="3 6" id="KW-0808">Transferase</keyword>
<dbReference type="InterPro" id="IPR042112">
    <property type="entry name" value="P_AcTrfase_dom2"/>
</dbReference>
<dbReference type="InterPro" id="IPR042113">
    <property type="entry name" value="P_AcTrfase_dom1"/>
</dbReference>
<dbReference type="AlphaFoldDB" id="A0A369B3M7"/>
<comment type="catalytic activity">
    <reaction evidence="1">
        <text>acetyl-CoA + phosphate = acetyl phosphate + CoA</text>
        <dbReference type="Rhea" id="RHEA:19521"/>
        <dbReference type="ChEBI" id="CHEBI:22191"/>
        <dbReference type="ChEBI" id="CHEBI:43474"/>
        <dbReference type="ChEBI" id="CHEBI:57287"/>
        <dbReference type="ChEBI" id="CHEBI:57288"/>
        <dbReference type="EC" id="2.3.1.8"/>
    </reaction>
</comment>
<gene>
    <name evidence="6" type="ORF">DFR58_11222</name>
</gene>
<evidence type="ECO:0000313" key="7">
    <source>
        <dbReference type="Proteomes" id="UP000253034"/>
    </source>
</evidence>
<dbReference type="EMBL" id="QPJT01000012">
    <property type="protein sequence ID" value="RCX16041.1"/>
    <property type="molecule type" value="Genomic_DNA"/>
</dbReference>
<evidence type="ECO:0000256" key="4">
    <source>
        <dbReference type="ARBA" id="ARBA00023315"/>
    </source>
</evidence>